<keyword evidence="7" id="KW-0805">Transcription regulation</keyword>
<organism evidence="11 12">
    <name type="scientific">Habropoda laboriosa</name>
    <dbReference type="NCBI Taxonomy" id="597456"/>
    <lineage>
        <taxon>Eukaryota</taxon>
        <taxon>Metazoa</taxon>
        <taxon>Ecdysozoa</taxon>
        <taxon>Arthropoda</taxon>
        <taxon>Hexapoda</taxon>
        <taxon>Insecta</taxon>
        <taxon>Pterygota</taxon>
        <taxon>Neoptera</taxon>
        <taxon>Endopterygota</taxon>
        <taxon>Hymenoptera</taxon>
        <taxon>Apocrita</taxon>
        <taxon>Aculeata</taxon>
        <taxon>Apoidea</taxon>
        <taxon>Anthophila</taxon>
        <taxon>Apidae</taxon>
        <taxon>Habropoda</taxon>
    </lineage>
</organism>
<feature type="compositionally biased region" description="Pro residues" evidence="10">
    <location>
        <begin position="859"/>
        <end position="868"/>
    </location>
</feature>
<evidence type="ECO:0000256" key="8">
    <source>
        <dbReference type="ARBA" id="ARBA00023163"/>
    </source>
</evidence>
<feature type="region of interest" description="Disordered" evidence="10">
    <location>
        <begin position="570"/>
        <end position="660"/>
    </location>
</feature>
<feature type="compositionally biased region" description="Polar residues" evidence="10">
    <location>
        <begin position="1099"/>
        <end position="1112"/>
    </location>
</feature>
<feature type="region of interest" description="Disordered" evidence="10">
    <location>
        <begin position="473"/>
        <end position="505"/>
    </location>
</feature>
<dbReference type="GO" id="GO:0005634">
    <property type="term" value="C:nucleus"/>
    <property type="evidence" value="ECO:0007669"/>
    <property type="project" value="UniProtKB-SubCell"/>
</dbReference>
<feature type="region of interest" description="Disordered" evidence="10">
    <location>
        <begin position="1325"/>
        <end position="1360"/>
    </location>
</feature>
<comment type="similarity">
    <text evidence="2">Belongs to the MYT1 family.</text>
</comment>
<feature type="compositionally biased region" description="Basic and acidic residues" evidence="10">
    <location>
        <begin position="279"/>
        <end position="288"/>
    </location>
</feature>
<feature type="compositionally biased region" description="Low complexity" evidence="10">
    <location>
        <begin position="201"/>
        <end position="213"/>
    </location>
</feature>
<dbReference type="PROSITE" id="PS51802">
    <property type="entry name" value="ZF_CCHHC"/>
    <property type="match status" value="5"/>
</dbReference>
<proteinExistence type="inferred from homology"/>
<dbReference type="STRING" id="597456.A0A0L7RG12"/>
<comment type="subcellular location">
    <subcellularLocation>
        <location evidence="1">Nucleus</location>
    </subcellularLocation>
</comment>
<dbReference type="PANTHER" id="PTHR10816">
    <property type="entry name" value="MYELIN TRANSCRIPTION FACTOR 1-RELATED"/>
    <property type="match status" value="1"/>
</dbReference>
<dbReference type="SUPFAM" id="SSF103637">
    <property type="entry name" value="CCHHC domain"/>
    <property type="match status" value="5"/>
</dbReference>
<feature type="compositionally biased region" description="Low complexity" evidence="10">
    <location>
        <begin position="640"/>
        <end position="651"/>
    </location>
</feature>
<keyword evidence="3" id="KW-0479">Metal-binding</keyword>
<dbReference type="InterPro" id="IPR002515">
    <property type="entry name" value="Znf_C2H2C"/>
</dbReference>
<feature type="compositionally biased region" description="Polar residues" evidence="10">
    <location>
        <begin position="331"/>
        <end position="341"/>
    </location>
</feature>
<gene>
    <name evidence="11" type="ORF">WH47_09100</name>
</gene>
<keyword evidence="12" id="KW-1185">Reference proteome</keyword>
<feature type="compositionally biased region" description="Basic and acidic residues" evidence="10">
    <location>
        <begin position="1347"/>
        <end position="1356"/>
    </location>
</feature>
<feature type="region of interest" description="Disordered" evidence="10">
    <location>
        <begin position="431"/>
        <end position="458"/>
    </location>
</feature>
<accession>A0A0L7RG12</accession>
<name>A0A0L7RG12_9HYME</name>
<feature type="compositionally biased region" description="Polar residues" evidence="10">
    <location>
        <begin position="1056"/>
        <end position="1079"/>
    </location>
</feature>
<dbReference type="OrthoDB" id="10069059at2759"/>
<feature type="region of interest" description="Disordered" evidence="10">
    <location>
        <begin position="796"/>
        <end position="871"/>
    </location>
</feature>
<evidence type="ECO:0000256" key="4">
    <source>
        <dbReference type="ARBA" id="ARBA00022737"/>
    </source>
</evidence>
<feature type="compositionally biased region" description="Basic and acidic residues" evidence="10">
    <location>
        <begin position="142"/>
        <end position="163"/>
    </location>
</feature>
<dbReference type="Gene3D" id="4.10.320.30">
    <property type="match status" value="5"/>
</dbReference>
<dbReference type="PANTHER" id="PTHR10816:SF15">
    <property type="entry name" value="MYELIN TRANSCRIPTION FACTOR 1-LIKE PROTEIN"/>
    <property type="match status" value="1"/>
</dbReference>
<dbReference type="Pfam" id="PF01530">
    <property type="entry name" value="zf-C2HC"/>
    <property type="match status" value="5"/>
</dbReference>
<feature type="compositionally biased region" description="Basic and acidic residues" evidence="10">
    <location>
        <begin position="63"/>
        <end position="73"/>
    </location>
</feature>
<evidence type="ECO:0000256" key="1">
    <source>
        <dbReference type="ARBA" id="ARBA00004123"/>
    </source>
</evidence>
<sequence>MAHLKKRKLEAESVSPNPKQPQQPQQQQHYQQQQPLINKKGAQVTIQEMETADAAAKRRRKSVRDDETRKLLDTNDTSKNIPLPQKKRAFTAGNSGSPARKSSKHSEEPEDDETLIRETEAALKSLSGSWPGPRGSLYQRGNSDEDKYESNFENLFEEKKDNPKLSPSSVSTSSTTSNEAGCSLKDVISYRGQQDRNSRSQQQLKQDLAKQQQHPSKVKKELDNMLKQENECGNIQIQVNNLNSSEPGKIRAVPVRSLSCKDRNDRSIVGVHVDAQGRQTDKYSRYDPPDFNELVDDSSNELEIDMSDPTGDKDDVDRDKMNDRDRDRTCRNGQSPQSTARQQQQQHQQLYSNYHRQYNENGMKVSQTVTTTSSSSPPSNSPFSATSAFRPPNTDHAKATGRGTPSVAVAPTAIPPIGPYPASATFVGYPTAGPGPTMPTPQPVTGISSTSEEKHAASVSLLQLKSSKEETHHVTRHEVPPNPVTSGKNPNGGGGLPAVTSPDSSKQYTILQPAGIGSRAASAIQDIAREGVVSVTAVSSCNAANGNTANAISSNGNGGNCSNNVASKTTNSNGSGNASNTTNTASNGNNVTNSIAITTVSTSTTTSSPTSVADASSGTGTGQQESNVMKMPERPGTFDGSRPGMSMSPSSLNREGNKCPTPGCTGQGHVTGLYSHHRSLSGCPRKDKLTPEILAMHETILKCPTPGCNGRGHVSSNRNTHRSLSGCPIAAANKQAAREARHKAQVSGIPPEYISTNLLPPSMDSKSYSQYGSTAQDTKPVLSSLTYDYYTTTKSTGINVKPPKTPEESPSSRTTKVVPKTENMTPSGSCCNTLPTRGQNTSDLLVPKTEETTSCRVNSPPPPPPPTVRPTYDSYMNQDSNSSSMSSMDAMGSRGSIGATIHHPSQHPTHHVLPMQPTVAYPMPMVEDTRMSHQMSQRSPYEPSAMMAAAAAAAAAATTSEELYHHRSAEHARAYMHPGASNIARPVVTYSNEIANARGYENAVASAANHRPYDPGTTSAYERYDTQSLKCVTVAQVQQMQKPGGPPTSPGGSVMDLSTSSVTSTSPQAPPYGSNSLSPQYGGGQTVGGSPQAAASPHLTASPQVPSPQGQTLDLSVNRLHSGAPSPQYPTGHGEAVAVPVGPGFPAPRPIEEQTEPVDFSTANEPVNFSGGPGIRPVPGFPPPGVHVTAYSRESTPDSGGSHYMDAYRDPTGYGPMSPHPGYGMTGVQPEYPGNTYTPYPTAGYNCGGTYPGGPVTSGYQIPAGYTPTPCYSMPPPQHTVGPLDKPTGKDDSLSGCPRADRSQIQAHSQELKCPTPGCDGSGHVTGNYSSHRSLSGCPRANKPKSKPRDGQDSEPLRCPIPGCDGSGHATGKFLSHRSASGCPIANRNKTRVLESGGTMEQHKAAVAAATAMKFEGVNCPTPGCDGIGHINGSFSTHRSLSGCPIAGHAVKKPKFEDMSSMYSKGINGVDTSGPAHGGAVGSGQGNTSGSGTASGQSEDLYTLEAEITELQRENARVESQVLRLRSDITAMENQLKQGEKETTTIAQRNNNLTEYYQSLRDNMITLLEHVRIPNAPGGPQEKMGHENFDSYLTKLQTLCTADGYCADETNRPIYETVKTALQDFTVLPTPI</sequence>
<evidence type="ECO:0000256" key="5">
    <source>
        <dbReference type="ARBA" id="ARBA00022771"/>
    </source>
</evidence>
<evidence type="ECO:0000313" key="12">
    <source>
        <dbReference type="Proteomes" id="UP000053825"/>
    </source>
</evidence>
<dbReference type="GO" id="GO:0000981">
    <property type="term" value="F:DNA-binding transcription factor activity, RNA polymerase II-specific"/>
    <property type="evidence" value="ECO:0007669"/>
    <property type="project" value="TreeGrafter"/>
</dbReference>
<dbReference type="FunFam" id="4.10.320.30:FF:000001">
    <property type="entry name" value="Myelin transcription factor 1-like, a"/>
    <property type="match status" value="5"/>
</dbReference>
<dbReference type="InterPro" id="IPR036060">
    <property type="entry name" value="Znf_C2H2C_sf"/>
</dbReference>
<feature type="compositionally biased region" description="Basic and acidic residues" evidence="10">
    <location>
        <begin position="310"/>
        <end position="330"/>
    </location>
</feature>
<evidence type="ECO:0000256" key="9">
    <source>
        <dbReference type="ARBA" id="ARBA00023242"/>
    </source>
</evidence>
<evidence type="ECO:0000256" key="10">
    <source>
        <dbReference type="SAM" id="MobiDB-lite"/>
    </source>
</evidence>
<evidence type="ECO:0000256" key="6">
    <source>
        <dbReference type="ARBA" id="ARBA00022833"/>
    </source>
</evidence>
<dbReference type="GO" id="GO:0007399">
    <property type="term" value="P:nervous system development"/>
    <property type="evidence" value="ECO:0007669"/>
    <property type="project" value="UniProtKB-KW"/>
</dbReference>
<feature type="compositionally biased region" description="Polar residues" evidence="10">
    <location>
        <begin position="1325"/>
        <end position="1334"/>
    </location>
</feature>
<reference evidence="11 12" key="1">
    <citation type="submission" date="2015-07" db="EMBL/GenBank/DDBJ databases">
        <title>The genome of Habropoda laboriosa.</title>
        <authorList>
            <person name="Pan H."/>
            <person name="Kapheim K."/>
        </authorList>
    </citation>
    <scope>NUCLEOTIDE SEQUENCE [LARGE SCALE GENOMIC DNA]</scope>
    <source>
        <strain evidence="11">0110345459</strain>
    </source>
</reference>
<feature type="region of interest" description="Disordered" evidence="10">
    <location>
        <begin position="1037"/>
        <end position="1112"/>
    </location>
</feature>
<dbReference type="GO" id="GO:0008270">
    <property type="term" value="F:zinc ion binding"/>
    <property type="evidence" value="ECO:0007669"/>
    <property type="project" value="UniProtKB-KW"/>
</dbReference>
<feature type="compositionally biased region" description="Low complexity" evidence="10">
    <location>
        <begin position="16"/>
        <end position="35"/>
    </location>
</feature>
<feature type="compositionally biased region" description="Low complexity" evidence="10">
    <location>
        <begin position="166"/>
        <end position="177"/>
    </location>
</feature>
<feature type="compositionally biased region" description="Polar residues" evidence="10">
    <location>
        <begin position="822"/>
        <end position="843"/>
    </location>
</feature>
<evidence type="ECO:0000256" key="2">
    <source>
        <dbReference type="ARBA" id="ARBA00010194"/>
    </source>
</evidence>
<feature type="region of interest" description="Disordered" evidence="10">
    <location>
        <begin position="1276"/>
        <end position="1309"/>
    </location>
</feature>
<dbReference type="GO" id="GO:0000978">
    <property type="term" value="F:RNA polymerase II cis-regulatory region sequence-specific DNA binding"/>
    <property type="evidence" value="ECO:0007669"/>
    <property type="project" value="TreeGrafter"/>
</dbReference>
<dbReference type="EMBL" id="KQ414597">
    <property type="protein sequence ID" value="KOC69882.1"/>
    <property type="molecule type" value="Genomic_DNA"/>
</dbReference>
<feature type="region of interest" description="Disordered" evidence="10">
    <location>
        <begin position="1469"/>
        <end position="1497"/>
    </location>
</feature>
<evidence type="ECO:0000256" key="7">
    <source>
        <dbReference type="ARBA" id="ARBA00023015"/>
    </source>
</evidence>
<feature type="region of interest" description="Disordered" evidence="10">
    <location>
        <begin position="279"/>
        <end position="349"/>
    </location>
</feature>
<feature type="region of interest" description="Disordered" evidence="10">
    <location>
        <begin position="1"/>
        <end position="220"/>
    </location>
</feature>
<keyword evidence="4" id="KW-0677">Repeat</keyword>
<evidence type="ECO:0000313" key="11">
    <source>
        <dbReference type="EMBL" id="KOC69882.1"/>
    </source>
</evidence>
<feature type="compositionally biased region" description="Low complexity" evidence="10">
    <location>
        <begin position="570"/>
        <end position="617"/>
    </location>
</feature>
<feature type="region of interest" description="Disordered" evidence="10">
    <location>
        <begin position="366"/>
        <end position="410"/>
    </location>
</feature>
<keyword evidence="5" id="KW-0863">Zinc-finger</keyword>
<feature type="compositionally biased region" description="Gly residues" evidence="10">
    <location>
        <begin position="1476"/>
        <end position="1489"/>
    </location>
</feature>
<keyword evidence="8" id="KW-0804">Transcription</keyword>
<feature type="compositionally biased region" description="Low complexity" evidence="10">
    <location>
        <begin position="366"/>
        <end position="387"/>
    </location>
</feature>
<keyword evidence="6" id="KW-0862">Zinc</keyword>
<dbReference type="Proteomes" id="UP000053825">
    <property type="component" value="Unassembled WGS sequence"/>
</dbReference>
<protein>
    <submittedName>
        <fullName evidence="11">Myelin transcription factor 1-like protein</fullName>
    </submittedName>
</protein>
<keyword evidence="9" id="KW-0539">Nucleus</keyword>
<evidence type="ECO:0000256" key="3">
    <source>
        <dbReference type="ARBA" id="ARBA00022723"/>
    </source>
</evidence>
<feature type="compositionally biased region" description="Acidic residues" evidence="10">
    <location>
        <begin position="293"/>
        <end position="306"/>
    </location>
</feature>